<evidence type="ECO:0000313" key="2">
    <source>
        <dbReference type="EMBL" id="OAD19941.1"/>
    </source>
</evidence>
<keyword evidence="1" id="KW-1133">Transmembrane helix</keyword>
<accession>A0A176RW06</accession>
<dbReference type="AlphaFoldDB" id="A0A176RW06"/>
<comment type="caution">
    <text evidence="2">The sequence shown here is derived from an EMBL/GenBank/DDBJ whole genome shotgun (WGS) entry which is preliminary data.</text>
</comment>
<gene>
    <name evidence="2" type="ORF">THIOM_004386</name>
</gene>
<keyword evidence="3" id="KW-1185">Reference proteome</keyword>
<dbReference type="Proteomes" id="UP000076962">
    <property type="component" value="Unassembled WGS sequence"/>
</dbReference>
<feature type="transmembrane region" description="Helical" evidence="1">
    <location>
        <begin position="20"/>
        <end position="42"/>
    </location>
</feature>
<keyword evidence="1" id="KW-0472">Membrane</keyword>
<dbReference type="EMBL" id="LUTY01002604">
    <property type="protein sequence ID" value="OAD19941.1"/>
    <property type="molecule type" value="Genomic_DNA"/>
</dbReference>
<name>A0A176RW06_9GAMM</name>
<sequence>MMTSTWDVLLLANLPVPARITIFESSAGTAITPFIVAIKLLSQRLVICVRTRSINCSIG</sequence>
<reference evidence="2 3" key="1">
    <citation type="submission" date="2016-05" db="EMBL/GenBank/DDBJ databases">
        <title>Single-cell genome of chain-forming Candidatus Thiomargarita nelsonii and comparison to other large sulfur-oxidizing bacteria.</title>
        <authorList>
            <person name="Winkel M."/>
            <person name="Salman V."/>
            <person name="Woyke T."/>
            <person name="Schulz-Vogt H."/>
            <person name="Richter M."/>
            <person name="Flood B."/>
            <person name="Bailey J."/>
            <person name="Amann R."/>
            <person name="Mussmann M."/>
        </authorList>
    </citation>
    <scope>NUCLEOTIDE SEQUENCE [LARGE SCALE GENOMIC DNA]</scope>
    <source>
        <strain evidence="2 3">THI036</strain>
    </source>
</reference>
<evidence type="ECO:0000256" key="1">
    <source>
        <dbReference type="SAM" id="Phobius"/>
    </source>
</evidence>
<evidence type="ECO:0000313" key="3">
    <source>
        <dbReference type="Proteomes" id="UP000076962"/>
    </source>
</evidence>
<organism evidence="2 3">
    <name type="scientific">Candidatus Thiomargarita nelsonii</name>
    <dbReference type="NCBI Taxonomy" id="1003181"/>
    <lineage>
        <taxon>Bacteria</taxon>
        <taxon>Pseudomonadati</taxon>
        <taxon>Pseudomonadota</taxon>
        <taxon>Gammaproteobacteria</taxon>
        <taxon>Thiotrichales</taxon>
        <taxon>Thiotrichaceae</taxon>
        <taxon>Thiomargarita</taxon>
    </lineage>
</organism>
<proteinExistence type="predicted"/>
<keyword evidence="1" id="KW-0812">Transmembrane</keyword>
<protein>
    <submittedName>
        <fullName evidence="2">Uncharacterized protein</fullName>
    </submittedName>
</protein>